<dbReference type="Proteomes" id="UP000284702">
    <property type="component" value="Unassembled WGS sequence"/>
</dbReference>
<gene>
    <name evidence="3" type="ORF">B5M09_012844</name>
</gene>
<organism evidence="3 4">
    <name type="scientific">Aphanomyces astaci</name>
    <name type="common">Crayfish plague agent</name>
    <dbReference type="NCBI Taxonomy" id="112090"/>
    <lineage>
        <taxon>Eukaryota</taxon>
        <taxon>Sar</taxon>
        <taxon>Stramenopiles</taxon>
        <taxon>Oomycota</taxon>
        <taxon>Saprolegniomycetes</taxon>
        <taxon>Saprolegniales</taxon>
        <taxon>Verrucalvaceae</taxon>
        <taxon>Aphanomyces</taxon>
    </lineage>
</organism>
<evidence type="ECO:0000313" key="3">
    <source>
        <dbReference type="EMBL" id="RQM10752.1"/>
    </source>
</evidence>
<evidence type="ECO:0000256" key="1">
    <source>
        <dbReference type="PROSITE-ProRule" id="PRU00047"/>
    </source>
</evidence>
<dbReference type="InterPro" id="IPR036875">
    <property type="entry name" value="Znf_CCHC_sf"/>
</dbReference>
<keyword evidence="4" id="KW-1185">Reference proteome</keyword>
<keyword evidence="1" id="KW-0862">Zinc</keyword>
<sequence>MSKLEWSERMGLESFNDQFHEFMRKMAAAGDMTPESSYITRYLCLLLPHFANTMMFITHEARTNTRYSSLPTILAELKLDDERQQMHGPNLRRNASRSDDALNTTSGECYYCGKAGHYPPECHRRQADEAKGIRRRSVKKMTDLTVQATANPTEVVVVEMDVEVDVVAGKTAQDNANGAALTKATTHTITTMTTSS</sequence>
<feature type="domain" description="CCHC-type" evidence="2">
    <location>
        <begin position="109"/>
        <end position="122"/>
    </location>
</feature>
<dbReference type="EMBL" id="MZMZ02006091">
    <property type="protein sequence ID" value="RQM10752.1"/>
    <property type="molecule type" value="Genomic_DNA"/>
</dbReference>
<comment type="caution">
    <text evidence="3">The sequence shown here is derived from an EMBL/GenBank/DDBJ whole genome shotgun (WGS) entry which is preliminary data.</text>
</comment>
<dbReference type="GO" id="GO:0003676">
    <property type="term" value="F:nucleic acid binding"/>
    <property type="evidence" value="ECO:0007669"/>
    <property type="project" value="InterPro"/>
</dbReference>
<dbReference type="InterPro" id="IPR001878">
    <property type="entry name" value="Znf_CCHC"/>
</dbReference>
<dbReference type="PROSITE" id="PS50158">
    <property type="entry name" value="ZF_CCHC"/>
    <property type="match status" value="1"/>
</dbReference>
<keyword evidence="1" id="KW-0479">Metal-binding</keyword>
<dbReference type="GO" id="GO:0008270">
    <property type="term" value="F:zinc ion binding"/>
    <property type="evidence" value="ECO:0007669"/>
    <property type="project" value="UniProtKB-KW"/>
</dbReference>
<evidence type="ECO:0000313" key="4">
    <source>
        <dbReference type="Proteomes" id="UP000284702"/>
    </source>
</evidence>
<dbReference type="AlphaFoldDB" id="A0A425C184"/>
<proteinExistence type="predicted"/>
<evidence type="ECO:0000259" key="2">
    <source>
        <dbReference type="PROSITE" id="PS50158"/>
    </source>
</evidence>
<keyword evidence="1" id="KW-0863">Zinc-finger</keyword>
<accession>A0A425C184</accession>
<protein>
    <recommendedName>
        <fullName evidence="2">CCHC-type domain-containing protein</fullName>
    </recommendedName>
</protein>
<name>A0A425C184_APHAT</name>
<reference evidence="3" key="1">
    <citation type="submission" date="2018-07" db="EMBL/GenBank/DDBJ databases">
        <title>Annotation of Aphanomyces astaci genome assembly.</title>
        <authorList>
            <person name="Studholme D.J."/>
        </authorList>
    </citation>
    <scope>NUCLEOTIDE SEQUENCE [LARGE SCALE GENOMIC DNA]</scope>
    <source>
        <strain evidence="3">Pc</strain>
    </source>
</reference>
<dbReference type="SUPFAM" id="SSF57756">
    <property type="entry name" value="Retrovirus zinc finger-like domains"/>
    <property type="match status" value="1"/>
</dbReference>